<dbReference type="GO" id="GO:0005634">
    <property type="term" value="C:nucleus"/>
    <property type="evidence" value="ECO:0007669"/>
    <property type="project" value="TreeGrafter"/>
</dbReference>
<dbReference type="InterPro" id="IPR050863">
    <property type="entry name" value="CenT-Element_Derived"/>
</dbReference>
<dbReference type="GO" id="GO:0003677">
    <property type="term" value="F:DNA binding"/>
    <property type="evidence" value="ECO:0007669"/>
    <property type="project" value="UniProtKB-KW"/>
</dbReference>
<sequence>MPRPPGSSWLLDPDLNLATLRWSEVLQRSRLIPDAKRPADAPVRSRKAFTNEQRKAVCEVAAITKLSNEDLASMFKTNRSTITRTLKEAKKWLHFDLAKDGKLARERRATYLLIEVFLAPWTWKCEKEDVVITDVMLKAKAMELAKEHHMLDPPRPFACSPKWLRKAKAHLHIVNGRIVNRKETSQRSRDGPSGSITPELRVSPLPEPSEASPETLSSQPSAEMTCASGIATSRPHADTDALLPTFPPTFASSSIQGSTDSLSIWAQDTSSLSTVEHAPPGLSYQTPSPRSSPELYTLDWLHMPELAASADHDEHDGMHDAPASELGSTIRSDMRTPFLLTDGLISGPPTLPVMHASIPPPVADGYAGPVPLAPLDYIVPTDGVPTDSASFFSPLPDPPALSSSIWSTNASPTLASSVDFPAPSMSLQDSLGTLVPQLACVPQEDIDRLATEMMHWPIEALLDDIGVPMSQTHATYPCGEMSLGTPMLSNRSYASLDGLGNTDFVPA</sequence>
<protein>
    <recommendedName>
        <fullName evidence="3">HTH CENPB-type domain-containing protein</fullName>
    </recommendedName>
</protein>
<dbReference type="Proteomes" id="UP000015241">
    <property type="component" value="Unassembled WGS sequence"/>
</dbReference>
<keyword evidence="1" id="KW-0238">DNA-binding</keyword>
<evidence type="ECO:0000256" key="1">
    <source>
        <dbReference type="ARBA" id="ARBA00023125"/>
    </source>
</evidence>
<dbReference type="PANTHER" id="PTHR19303:SF73">
    <property type="entry name" value="PROTEIN PDC2"/>
    <property type="match status" value="1"/>
</dbReference>
<dbReference type="Gene3D" id="1.10.10.60">
    <property type="entry name" value="Homeodomain-like"/>
    <property type="match status" value="2"/>
</dbReference>
<dbReference type="OrthoDB" id="9909311at2759"/>
<evidence type="ECO:0000259" key="3">
    <source>
        <dbReference type="PROSITE" id="PS51253"/>
    </source>
</evidence>
<evidence type="ECO:0000256" key="2">
    <source>
        <dbReference type="SAM" id="MobiDB-lite"/>
    </source>
</evidence>
<accession>S8FBH1</accession>
<name>S8FBH1_FOMSC</name>
<dbReference type="Pfam" id="PF03221">
    <property type="entry name" value="HTH_Tnp_Tc5"/>
    <property type="match status" value="1"/>
</dbReference>
<feature type="domain" description="HTH CENPB-type" evidence="3">
    <location>
        <begin position="102"/>
        <end position="177"/>
    </location>
</feature>
<dbReference type="InterPro" id="IPR009057">
    <property type="entry name" value="Homeodomain-like_sf"/>
</dbReference>
<dbReference type="SUPFAM" id="SSF46689">
    <property type="entry name" value="Homeodomain-like"/>
    <property type="match status" value="1"/>
</dbReference>
<evidence type="ECO:0000313" key="5">
    <source>
        <dbReference type="Proteomes" id="UP000015241"/>
    </source>
</evidence>
<dbReference type="InterPro" id="IPR006600">
    <property type="entry name" value="HTH_CenpB_DNA-bd_dom"/>
</dbReference>
<feature type="region of interest" description="Disordered" evidence="2">
    <location>
        <begin position="175"/>
        <end position="224"/>
    </location>
</feature>
<dbReference type="HOGENOM" id="CLU_492597_0_0_1"/>
<gene>
    <name evidence="4" type="ORF">FOMPIDRAFT_94008</name>
</gene>
<keyword evidence="5" id="KW-1185">Reference proteome</keyword>
<feature type="compositionally biased region" description="Basic and acidic residues" evidence="2">
    <location>
        <begin position="180"/>
        <end position="190"/>
    </location>
</feature>
<dbReference type="PROSITE" id="PS51253">
    <property type="entry name" value="HTH_CENPB"/>
    <property type="match status" value="1"/>
</dbReference>
<dbReference type="InParanoid" id="S8FBH1"/>
<proteinExistence type="predicted"/>
<reference evidence="4 5" key="1">
    <citation type="journal article" date="2012" name="Science">
        <title>The Paleozoic origin of enzymatic lignin decomposition reconstructed from 31 fungal genomes.</title>
        <authorList>
            <person name="Floudas D."/>
            <person name="Binder M."/>
            <person name="Riley R."/>
            <person name="Barry K."/>
            <person name="Blanchette R.A."/>
            <person name="Henrissat B."/>
            <person name="Martinez A.T."/>
            <person name="Otillar R."/>
            <person name="Spatafora J.W."/>
            <person name="Yadav J.S."/>
            <person name="Aerts A."/>
            <person name="Benoit I."/>
            <person name="Boyd A."/>
            <person name="Carlson A."/>
            <person name="Copeland A."/>
            <person name="Coutinho P.M."/>
            <person name="de Vries R.P."/>
            <person name="Ferreira P."/>
            <person name="Findley K."/>
            <person name="Foster B."/>
            <person name="Gaskell J."/>
            <person name="Glotzer D."/>
            <person name="Gorecki P."/>
            <person name="Heitman J."/>
            <person name="Hesse C."/>
            <person name="Hori C."/>
            <person name="Igarashi K."/>
            <person name="Jurgens J.A."/>
            <person name="Kallen N."/>
            <person name="Kersten P."/>
            <person name="Kohler A."/>
            <person name="Kuees U."/>
            <person name="Kumar T.K.A."/>
            <person name="Kuo A."/>
            <person name="LaButti K."/>
            <person name="Larrondo L.F."/>
            <person name="Lindquist E."/>
            <person name="Ling A."/>
            <person name="Lombard V."/>
            <person name="Lucas S."/>
            <person name="Lundell T."/>
            <person name="Martin R."/>
            <person name="McLaughlin D.J."/>
            <person name="Morgenstern I."/>
            <person name="Morin E."/>
            <person name="Murat C."/>
            <person name="Nagy L.G."/>
            <person name="Nolan M."/>
            <person name="Ohm R.A."/>
            <person name="Patyshakuliyeva A."/>
            <person name="Rokas A."/>
            <person name="Ruiz-Duenas F.J."/>
            <person name="Sabat G."/>
            <person name="Salamov A."/>
            <person name="Samejima M."/>
            <person name="Schmutz J."/>
            <person name="Slot J.C."/>
            <person name="St John F."/>
            <person name="Stenlid J."/>
            <person name="Sun H."/>
            <person name="Sun S."/>
            <person name="Syed K."/>
            <person name="Tsang A."/>
            <person name="Wiebenga A."/>
            <person name="Young D."/>
            <person name="Pisabarro A."/>
            <person name="Eastwood D.C."/>
            <person name="Martin F."/>
            <person name="Cullen D."/>
            <person name="Grigoriev I.V."/>
            <person name="Hibbett D.S."/>
        </authorList>
    </citation>
    <scope>NUCLEOTIDE SEQUENCE</scope>
    <source>
        <strain evidence="5">FP-58527</strain>
    </source>
</reference>
<dbReference type="PANTHER" id="PTHR19303">
    <property type="entry name" value="TRANSPOSON"/>
    <property type="match status" value="1"/>
</dbReference>
<dbReference type="AlphaFoldDB" id="S8FBH1"/>
<organism evidence="4 5">
    <name type="scientific">Fomitopsis schrenkii</name>
    <name type="common">Brown rot fungus</name>
    <dbReference type="NCBI Taxonomy" id="2126942"/>
    <lineage>
        <taxon>Eukaryota</taxon>
        <taxon>Fungi</taxon>
        <taxon>Dikarya</taxon>
        <taxon>Basidiomycota</taxon>
        <taxon>Agaricomycotina</taxon>
        <taxon>Agaricomycetes</taxon>
        <taxon>Polyporales</taxon>
        <taxon>Fomitopsis</taxon>
    </lineage>
</organism>
<dbReference type="EMBL" id="KE504197">
    <property type="protein sequence ID" value="EPS95909.1"/>
    <property type="molecule type" value="Genomic_DNA"/>
</dbReference>
<feature type="compositionally biased region" description="Low complexity" evidence="2">
    <location>
        <begin position="208"/>
        <end position="218"/>
    </location>
</feature>
<evidence type="ECO:0000313" key="4">
    <source>
        <dbReference type="EMBL" id="EPS95909.1"/>
    </source>
</evidence>